<sequence>MNGAQQFQGSVSELGQPGAADGDPVTAQTLMLAIQGQVVQEFIHDHARQETHIGTAVIQDALGGRSADQSLGFLEFDDGTHILEDHITGRTLGQAVRDLLADDLVLRWIQPLCLFAGQGDGFHGEFGFVEEQSIFSGRGWLGGFVPGMGSDGLGVRGRRRSIAFPTQVTEGQLEAV</sequence>
<accession>A0A149VUY7</accession>
<evidence type="ECO:0000313" key="3">
    <source>
        <dbReference type="Proteomes" id="UP000075653"/>
    </source>
</evidence>
<evidence type="ECO:0000256" key="1">
    <source>
        <dbReference type="SAM" id="MobiDB-lite"/>
    </source>
</evidence>
<dbReference type="Proteomes" id="UP000075653">
    <property type="component" value="Unassembled WGS sequence"/>
</dbReference>
<keyword evidence="3" id="KW-1185">Reference proteome</keyword>
<feature type="region of interest" description="Disordered" evidence="1">
    <location>
        <begin position="1"/>
        <end position="22"/>
    </location>
</feature>
<name>A0A149VUY7_9PROT</name>
<proteinExistence type="predicted"/>
<feature type="compositionally biased region" description="Polar residues" evidence="1">
    <location>
        <begin position="1"/>
        <end position="13"/>
    </location>
</feature>
<reference evidence="2 3" key="1">
    <citation type="submission" date="2016-01" db="EMBL/GenBank/DDBJ databases">
        <title>Genome sequence of the acidophilic iron oxidising Ferrovum strain Z-31.</title>
        <authorList>
            <person name="Poehlein A."/>
            <person name="Ullrich S.R."/>
            <person name="Schloemann M."/>
            <person name="Muehling M."/>
            <person name="Daniel R."/>
        </authorList>
    </citation>
    <scope>NUCLEOTIDE SEQUENCE [LARGE SCALE GENOMIC DNA]</scope>
    <source>
        <strain evidence="2 3">Z-31</strain>
    </source>
</reference>
<gene>
    <name evidence="2" type="ORF">FEMY_24470</name>
</gene>
<dbReference type="EMBL" id="LRRD01000161">
    <property type="protein sequence ID" value="KXW57035.1"/>
    <property type="molecule type" value="Genomic_DNA"/>
</dbReference>
<dbReference type="AlphaFoldDB" id="A0A149VUY7"/>
<evidence type="ECO:0000313" key="2">
    <source>
        <dbReference type="EMBL" id="KXW57035.1"/>
    </source>
</evidence>
<organism evidence="2 3">
    <name type="scientific">Ferrovum myxofaciens</name>
    <dbReference type="NCBI Taxonomy" id="416213"/>
    <lineage>
        <taxon>Bacteria</taxon>
        <taxon>Pseudomonadati</taxon>
        <taxon>Pseudomonadota</taxon>
        <taxon>Betaproteobacteria</taxon>
        <taxon>Ferrovales</taxon>
        <taxon>Ferrovaceae</taxon>
        <taxon>Ferrovum</taxon>
    </lineage>
</organism>
<protein>
    <submittedName>
        <fullName evidence="2">Uncharacterized protein</fullName>
    </submittedName>
</protein>
<comment type="caution">
    <text evidence="2">The sequence shown here is derived from an EMBL/GenBank/DDBJ whole genome shotgun (WGS) entry which is preliminary data.</text>
</comment>